<dbReference type="OrthoDB" id="6174209at2"/>
<accession>S0G568</accession>
<name>S0G568_9BACT</name>
<evidence type="ECO:0000313" key="1">
    <source>
        <dbReference type="EMBL" id="EMS79196.1"/>
    </source>
</evidence>
<dbReference type="Proteomes" id="UP000014216">
    <property type="component" value="Unassembled WGS sequence"/>
</dbReference>
<proteinExistence type="predicted"/>
<evidence type="ECO:0008006" key="3">
    <source>
        <dbReference type="Google" id="ProtNLM"/>
    </source>
</evidence>
<dbReference type="Gene3D" id="1.20.120.330">
    <property type="entry name" value="Nucleotidyltransferases domain 2"/>
    <property type="match status" value="1"/>
</dbReference>
<evidence type="ECO:0000313" key="2">
    <source>
        <dbReference type="Proteomes" id="UP000014216"/>
    </source>
</evidence>
<dbReference type="RefSeq" id="WP_006966284.1">
    <property type="nucleotide sequence ID" value="NZ_APJX01000005.1"/>
</dbReference>
<dbReference type="EMBL" id="APJX01000005">
    <property type="protein sequence ID" value="EMS79196.1"/>
    <property type="molecule type" value="Genomic_DNA"/>
</dbReference>
<dbReference type="AlphaFoldDB" id="S0G568"/>
<keyword evidence="2" id="KW-1185">Reference proteome</keyword>
<sequence>MAFNWEHFLTVADYLRNNCGNITQIDREAAFRTAISRAYYAAYNTARDYAENNLGGIRSSGSGSHDNLISTFIHFKDDNQSYGTIALNLGRVKVHRVDADYKQRFKNNQKPSYVAHLAVNFSDIIIKEIKHLESARESTIYSKTVVNKLYSDNSNK</sequence>
<protein>
    <recommendedName>
        <fullName evidence="3">HEPN domain-containing protein</fullName>
    </recommendedName>
</protein>
<organism evidence="1 2">
    <name type="scientific">Desulfotignum phosphitoxidans DSM 13687</name>
    <dbReference type="NCBI Taxonomy" id="1286635"/>
    <lineage>
        <taxon>Bacteria</taxon>
        <taxon>Pseudomonadati</taxon>
        <taxon>Thermodesulfobacteriota</taxon>
        <taxon>Desulfobacteria</taxon>
        <taxon>Desulfobacterales</taxon>
        <taxon>Desulfobacteraceae</taxon>
        <taxon>Desulfotignum</taxon>
    </lineage>
</organism>
<gene>
    <name evidence="1" type="ORF">Dpo_5c01190</name>
</gene>
<comment type="caution">
    <text evidence="1">The sequence shown here is derived from an EMBL/GenBank/DDBJ whole genome shotgun (WGS) entry which is preliminary data.</text>
</comment>
<reference evidence="1 2" key="1">
    <citation type="journal article" date="2013" name="Genome Announc.">
        <title>Draft Genome Sequence of Desulfotignum phosphitoxidans DSM 13687 Strain FiPS-3.</title>
        <authorList>
            <person name="Poehlein A."/>
            <person name="Daniel R."/>
            <person name="Simeonova D.D."/>
        </authorList>
    </citation>
    <scope>NUCLEOTIDE SEQUENCE [LARGE SCALE GENOMIC DNA]</scope>
    <source>
        <strain evidence="1 2">DSM 13687</strain>
    </source>
</reference>